<organism evidence="6 7">
    <name type="scientific">Mola mola</name>
    <name type="common">Ocean sunfish</name>
    <name type="synonym">Tetraodon mola</name>
    <dbReference type="NCBI Taxonomy" id="94237"/>
    <lineage>
        <taxon>Eukaryota</taxon>
        <taxon>Metazoa</taxon>
        <taxon>Chordata</taxon>
        <taxon>Craniata</taxon>
        <taxon>Vertebrata</taxon>
        <taxon>Euteleostomi</taxon>
        <taxon>Actinopterygii</taxon>
        <taxon>Neopterygii</taxon>
        <taxon>Teleostei</taxon>
        <taxon>Neoteleostei</taxon>
        <taxon>Acanthomorphata</taxon>
        <taxon>Eupercaria</taxon>
        <taxon>Tetraodontiformes</taxon>
        <taxon>Molidae</taxon>
        <taxon>Mola</taxon>
    </lineage>
</organism>
<dbReference type="InterPro" id="IPR011600">
    <property type="entry name" value="Pept_C14_caspase"/>
</dbReference>
<dbReference type="PANTHER" id="PTHR48169">
    <property type="entry name" value="DED DOMAIN-CONTAINING PROTEIN"/>
    <property type="match status" value="1"/>
</dbReference>
<evidence type="ECO:0000313" key="6">
    <source>
        <dbReference type="Ensembl" id="ENSMMOP00000004890.1"/>
    </source>
</evidence>
<dbReference type="Gene3D" id="3.40.50.1460">
    <property type="match status" value="1"/>
</dbReference>
<dbReference type="Pfam" id="PF01335">
    <property type="entry name" value="DED"/>
    <property type="match status" value="1"/>
</dbReference>
<evidence type="ECO:0000256" key="3">
    <source>
        <dbReference type="ARBA" id="ARBA00022737"/>
    </source>
</evidence>
<comment type="similarity">
    <text evidence="1">Belongs to the peptidase C14A family.</text>
</comment>
<evidence type="ECO:0000256" key="2">
    <source>
        <dbReference type="ARBA" id="ARBA00022703"/>
    </source>
</evidence>
<reference evidence="6" key="2">
    <citation type="submission" date="2025-09" db="UniProtKB">
        <authorList>
            <consortium name="Ensembl"/>
        </authorList>
    </citation>
    <scope>IDENTIFICATION</scope>
</reference>
<evidence type="ECO:0000259" key="5">
    <source>
        <dbReference type="PROSITE" id="PS50208"/>
    </source>
</evidence>
<feature type="domain" description="DED" evidence="4">
    <location>
        <begin position="97"/>
        <end position="175"/>
    </location>
</feature>
<keyword evidence="3" id="KW-0677">Repeat</keyword>
<dbReference type="STRING" id="94237.ENSMMOP00000004890"/>
<dbReference type="InterPro" id="IPR029030">
    <property type="entry name" value="Caspase-like_dom_sf"/>
</dbReference>
<keyword evidence="2" id="KW-0053">Apoptosis</keyword>
<dbReference type="OMA" id="MPQHRDY"/>
<dbReference type="SUPFAM" id="SSF52129">
    <property type="entry name" value="Caspase-like"/>
    <property type="match status" value="1"/>
</dbReference>
<dbReference type="SMART" id="SM00031">
    <property type="entry name" value="DED"/>
    <property type="match status" value="1"/>
</dbReference>
<protein>
    <recommendedName>
        <fullName evidence="8">CASP8 and FADD-like apoptosis regulator</fullName>
    </recommendedName>
</protein>
<dbReference type="Gene3D" id="1.10.533.10">
    <property type="entry name" value="Death Domain, Fas"/>
    <property type="match status" value="2"/>
</dbReference>
<dbReference type="FunFam" id="1.10.533.10:FF:000016">
    <property type="entry name" value="CASP8 and FADD-like apoptosis regulator"/>
    <property type="match status" value="1"/>
</dbReference>
<evidence type="ECO:0000256" key="1">
    <source>
        <dbReference type="ARBA" id="ARBA00010134"/>
    </source>
</evidence>
<dbReference type="GO" id="GO:0005737">
    <property type="term" value="C:cytoplasm"/>
    <property type="evidence" value="ECO:0007669"/>
    <property type="project" value="UniProtKB-ARBA"/>
</dbReference>
<dbReference type="InterPro" id="IPR015917">
    <property type="entry name" value="Pept_C14A"/>
</dbReference>
<dbReference type="PANTHER" id="PTHR48169:SF3">
    <property type="entry name" value="CASP8 AND FADD LIKE APOPTOSIS REGULATOR"/>
    <property type="match status" value="1"/>
</dbReference>
<dbReference type="GO" id="GO:0006508">
    <property type="term" value="P:proteolysis"/>
    <property type="evidence" value="ECO:0007669"/>
    <property type="project" value="InterPro"/>
</dbReference>
<dbReference type="Pfam" id="PF00656">
    <property type="entry name" value="Peptidase_C14"/>
    <property type="match status" value="1"/>
</dbReference>
<accession>A0A3Q4AKY1</accession>
<evidence type="ECO:0008006" key="8">
    <source>
        <dbReference type="Google" id="ProtNLM"/>
    </source>
</evidence>
<dbReference type="SUPFAM" id="SSF47986">
    <property type="entry name" value="DEATH domain"/>
    <property type="match status" value="1"/>
</dbReference>
<evidence type="ECO:0000259" key="4">
    <source>
        <dbReference type="PROSITE" id="PS50168"/>
    </source>
</evidence>
<name>A0A3Q4AKY1_MOLML</name>
<dbReference type="GO" id="GO:0006915">
    <property type="term" value="P:apoptotic process"/>
    <property type="evidence" value="ECO:0007669"/>
    <property type="project" value="UniProtKB-KW"/>
</dbReference>
<dbReference type="Ensembl" id="ENSMMOT00000004977.1">
    <property type="protein sequence ID" value="ENSMMOP00000004890.1"/>
    <property type="gene ID" value="ENSMMOG00000003902.1"/>
</dbReference>
<dbReference type="GO" id="GO:0042981">
    <property type="term" value="P:regulation of apoptotic process"/>
    <property type="evidence" value="ECO:0007669"/>
    <property type="project" value="InterPro"/>
</dbReference>
<dbReference type="InterPro" id="IPR001309">
    <property type="entry name" value="Pept_C14_p20"/>
</dbReference>
<evidence type="ECO:0000313" key="7">
    <source>
        <dbReference type="Proteomes" id="UP000261620"/>
    </source>
</evidence>
<feature type="domain" description="DED" evidence="4">
    <location>
        <begin position="7"/>
        <end position="79"/>
    </location>
</feature>
<dbReference type="Proteomes" id="UP000261620">
    <property type="component" value="Unplaced"/>
</dbReference>
<feature type="domain" description="Caspase family p20" evidence="5">
    <location>
        <begin position="247"/>
        <end position="345"/>
    </location>
</feature>
<dbReference type="PROSITE" id="PS50208">
    <property type="entry name" value="CASPASE_P20"/>
    <property type="match status" value="1"/>
</dbReference>
<reference evidence="6" key="1">
    <citation type="submission" date="2025-08" db="UniProtKB">
        <authorList>
            <consortium name="Ensembl"/>
        </authorList>
    </citation>
    <scope>IDENTIFICATION</scope>
</reference>
<dbReference type="PROSITE" id="PS50168">
    <property type="entry name" value="DED"/>
    <property type="match status" value="2"/>
</dbReference>
<proteinExistence type="inferred from homology"/>
<dbReference type="GO" id="GO:0004197">
    <property type="term" value="F:cysteine-type endopeptidase activity"/>
    <property type="evidence" value="ECO:0007669"/>
    <property type="project" value="InterPro"/>
</dbReference>
<sequence length="459" mass="53089">MALNDQHQFQAINQIAEALSSCERRRLFYLCEAPETDDTVVCTKEMLKRKVMHPVTGHLLLGELMLQLRRFDILRKVFHTSRDEVERILSHRQVLPRFRVLMAHLSEEVTDEDLKSLKFLLNCTLSREKIEKAKSFLDVVIEIEKLEKVSSERVDLVEECLVNIGRLDLAKKVTAYKMSGGTIFLFRGELQQFQPKCCFSPPLQQMKHGQPIQCGKTSYKHMSNCNYYKFNTTPRGVCVIIDCVGNDGELLEQTFKALHFQVVVYRWLSVDNTLSALRRTLTQRENLEGDAFVCCIISRGTATHLLGTDSCGIGVHLDSIRRLFAFDVCPALAGKPKLFFIQKYRIPEFQPFARIIHRDEDLETDDLDLVPRCDFIPEDADFLWSHCWTDECLLEQGHHCSVYLRALTDALHKGQRRKTHLIDVHTEVNGAIFDHNKRNPGTKYHIDLKHTLRKDLYLN</sequence>
<dbReference type="SMART" id="SM00115">
    <property type="entry name" value="CASc"/>
    <property type="match status" value="1"/>
</dbReference>
<keyword evidence="7" id="KW-1185">Reference proteome</keyword>
<dbReference type="AlphaFoldDB" id="A0A3Q4AKY1"/>
<dbReference type="InterPro" id="IPR001875">
    <property type="entry name" value="DED_dom"/>
</dbReference>
<dbReference type="InterPro" id="IPR011029">
    <property type="entry name" value="DEATH-like_dom_sf"/>
</dbReference>